<accession>C8PET5</accession>
<reference evidence="1 2" key="1">
    <citation type="submission" date="2009-07" db="EMBL/GenBank/DDBJ databases">
        <authorList>
            <person name="Madupu R."/>
            <person name="Sebastian Y."/>
            <person name="Durkin A.S."/>
            <person name="Torralba M."/>
            <person name="Methe B."/>
            <person name="Sutton G.G."/>
            <person name="Strausberg R.L."/>
            <person name="Nelson K.E."/>
        </authorList>
    </citation>
    <scope>NUCLEOTIDE SEQUENCE [LARGE SCALE GENOMIC DNA]</scope>
    <source>
        <strain evidence="1 2">RM3268</strain>
    </source>
</reference>
<evidence type="ECO:0000313" key="1">
    <source>
        <dbReference type="EMBL" id="EEV18563.1"/>
    </source>
</evidence>
<dbReference type="Proteomes" id="UP000005709">
    <property type="component" value="Unassembled WGS sequence"/>
</dbReference>
<evidence type="ECO:0000313" key="2">
    <source>
        <dbReference type="Proteomes" id="UP000005709"/>
    </source>
</evidence>
<protein>
    <submittedName>
        <fullName evidence="1">Uncharacterized protein</fullName>
    </submittedName>
</protein>
<comment type="caution">
    <text evidence="1">The sequence shown here is derived from an EMBL/GenBank/DDBJ whole genome shotgun (WGS) entry which is preliminary data.</text>
</comment>
<dbReference type="AlphaFoldDB" id="C8PET5"/>
<dbReference type="EMBL" id="ACYG01000009">
    <property type="protein sequence ID" value="EEV18563.1"/>
    <property type="molecule type" value="Genomic_DNA"/>
</dbReference>
<name>C8PET5_9BACT</name>
<proteinExistence type="predicted"/>
<sequence length="42" mass="4941">MSANDYKFSHFTALILCGDILPEICIFCYHVQKLNLRYFLAK</sequence>
<gene>
    <name evidence="1" type="ORF">CAMGR0001_2574</name>
</gene>
<keyword evidence="2" id="KW-1185">Reference proteome</keyword>
<organism evidence="1 2">
    <name type="scientific">Campylobacter gracilis RM3268</name>
    <dbReference type="NCBI Taxonomy" id="553220"/>
    <lineage>
        <taxon>Bacteria</taxon>
        <taxon>Pseudomonadati</taxon>
        <taxon>Campylobacterota</taxon>
        <taxon>Epsilonproteobacteria</taxon>
        <taxon>Campylobacterales</taxon>
        <taxon>Campylobacteraceae</taxon>
        <taxon>Campylobacter</taxon>
    </lineage>
</organism>